<dbReference type="RefSeq" id="WP_397614192.1">
    <property type="nucleotide sequence ID" value="NZ_JBIRRB010000011.1"/>
</dbReference>
<feature type="signal peptide" evidence="2">
    <location>
        <begin position="1"/>
        <end position="24"/>
    </location>
</feature>
<dbReference type="Proteomes" id="UP001611162">
    <property type="component" value="Unassembled WGS sequence"/>
</dbReference>
<name>A0ABW7T9H6_9ACTN</name>
<gene>
    <name evidence="3" type="ORF">ACH4TF_27530</name>
</gene>
<dbReference type="EMBL" id="JBIRRB010000011">
    <property type="protein sequence ID" value="MFI0914175.1"/>
    <property type="molecule type" value="Genomic_DNA"/>
</dbReference>
<feature type="transmembrane region" description="Helical" evidence="1">
    <location>
        <begin position="34"/>
        <end position="50"/>
    </location>
</feature>
<organism evidence="3 4">
    <name type="scientific">Streptomyces abikoensis</name>
    <dbReference type="NCBI Taxonomy" id="97398"/>
    <lineage>
        <taxon>Bacteria</taxon>
        <taxon>Bacillati</taxon>
        <taxon>Actinomycetota</taxon>
        <taxon>Actinomycetes</taxon>
        <taxon>Kitasatosporales</taxon>
        <taxon>Streptomycetaceae</taxon>
        <taxon>Streptomyces</taxon>
    </lineage>
</organism>
<keyword evidence="4" id="KW-1185">Reference proteome</keyword>
<evidence type="ECO:0000256" key="2">
    <source>
        <dbReference type="SAM" id="SignalP"/>
    </source>
</evidence>
<keyword evidence="2" id="KW-0732">Signal</keyword>
<sequence>MNHRTSTLIAALAAGIIAAATAQAAQDHEWRHTASYGAAALLLALLAHHAHQSASQARTAAVRARRAERLRRPPVDRACCELAFLTEGARRVHEPTCPALPAAR</sequence>
<comment type="caution">
    <text evidence="3">The sequence shown here is derived from an EMBL/GenBank/DDBJ whole genome shotgun (WGS) entry which is preliminary data.</text>
</comment>
<evidence type="ECO:0000313" key="4">
    <source>
        <dbReference type="Proteomes" id="UP001611162"/>
    </source>
</evidence>
<keyword evidence="1" id="KW-1133">Transmembrane helix</keyword>
<reference evidence="3 4" key="1">
    <citation type="submission" date="2024-10" db="EMBL/GenBank/DDBJ databases">
        <title>The Natural Products Discovery Center: Release of the First 8490 Sequenced Strains for Exploring Actinobacteria Biosynthetic Diversity.</title>
        <authorList>
            <person name="Kalkreuter E."/>
            <person name="Kautsar S.A."/>
            <person name="Yang D."/>
            <person name="Bader C.D."/>
            <person name="Teijaro C.N."/>
            <person name="Fluegel L."/>
            <person name="Davis C.M."/>
            <person name="Simpson J.R."/>
            <person name="Lauterbach L."/>
            <person name="Steele A.D."/>
            <person name="Gui C."/>
            <person name="Meng S."/>
            <person name="Li G."/>
            <person name="Viehrig K."/>
            <person name="Ye F."/>
            <person name="Su P."/>
            <person name="Kiefer A.F."/>
            <person name="Nichols A."/>
            <person name="Cepeda A.J."/>
            <person name="Yan W."/>
            <person name="Fan B."/>
            <person name="Jiang Y."/>
            <person name="Adhikari A."/>
            <person name="Zheng C.-J."/>
            <person name="Schuster L."/>
            <person name="Cowan T.M."/>
            <person name="Smanski M.J."/>
            <person name="Chevrette M.G."/>
            <person name="De Carvalho L.P.S."/>
            <person name="Shen B."/>
        </authorList>
    </citation>
    <scope>NUCLEOTIDE SEQUENCE [LARGE SCALE GENOMIC DNA]</scope>
    <source>
        <strain evidence="3 4">NPDC020979</strain>
    </source>
</reference>
<evidence type="ECO:0000256" key="1">
    <source>
        <dbReference type="SAM" id="Phobius"/>
    </source>
</evidence>
<proteinExistence type="predicted"/>
<keyword evidence="1" id="KW-0812">Transmembrane</keyword>
<keyword evidence="1" id="KW-0472">Membrane</keyword>
<protein>
    <submittedName>
        <fullName evidence="3">Uncharacterized protein</fullName>
    </submittedName>
</protein>
<feature type="chain" id="PRO_5047503595" evidence="2">
    <location>
        <begin position="25"/>
        <end position="104"/>
    </location>
</feature>
<evidence type="ECO:0000313" key="3">
    <source>
        <dbReference type="EMBL" id="MFI0914175.1"/>
    </source>
</evidence>
<accession>A0ABW7T9H6</accession>